<sequence length="137" mass="15948">MWITPKVACKMTTIRGKKVPTTSLRKRLNDEREDPSHLNYNNPPRIPGKRRKTCSTKGVWHLALKDTIEGGNFEDTEDLTWEELSRQLTKLLTIAQEGPKGEYEDDIILSGRGEYQERIDSRLKKIDHKINLRKTLF</sequence>
<dbReference type="AlphaFoldDB" id="A0A7J7NI02"/>
<accession>A0A7J7NI02</accession>
<gene>
    <name evidence="2" type="ORF">GIB67_020315</name>
</gene>
<protein>
    <submittedName>
        <fullName evidence="2">Uncharacterized protein</fullName>
    </submittedName>
</protein>
<keyword evidence="3" id="KW-1185">Reference proteome</keyword>
<reference evidence="2 3" key="1">
    <citation type="journal article" date="2020" name="IScience">
        <title>Genome Sequencing of the Endangered Kingdonia uniflora (Circaeasteraceae, Ranunculales) Reveals Potential Mechanisms of Evolutionary Specialization.</title>
        <authorList>
            <person name="Sun Y."/>
            <person name="Deng T."/>
            <person name="Zhang A."/>
            <person name="Moore M.J."/>
            <person name="Landis J.B."/>
            <person name="Lin N."/>
            <person name="Zhang H."/>
            <person name="Zhang X."/>
            <person name="Huang J."/>
            <person name="Zhang X."/>
            <person name="Sun H."/>
            <person name="Wang H."/>
        </authorList>
    </citation>
    <scope>NUCLEOTIDE SEQUENCE [LARGE SCALE GENOMIC DNA]</scope>
    <source>
        <strain evidence="2">TB1705</strain>
        <tissue evidence="2">Leaf</tissue>
    </source>
</reference>
<evidence type="ECO:0000313" key="3">
    <source>
        <dbReference type="Proteomes" id="UP000541444"/>
    </source>
</evidence>
<proteinExistence type="predicted"/>
<dbReference type="Proteomes" id="UP000541444">
    <property type="component" value="Unassembled WGS sequence"/>
</dbReference>
<evidence type="ECO:0000313" key="2">
    <source>
        <dbReference type="EMBL" id="KAF6166881.1"/>
    </source>
</evidence>
<comment type="caution">
    <text evidence="2">The sequence shown here is derived from an EMBL/GenBank/DDBJ whole genome shotgun (WGS) entry which is preliminary data.</text>
</comment>
<name>A0A7J7NI02_9MAGN</name>
<organism evidence="2 3">
    <name type="scientific">Kingdonia uniflora</name>
    <dbReference type="NCBI Taxonomy" id="39325"/>
    <lineage>
        <taxon>Eukaryota</taxon>
        <taxon>Viridiplantae</taxon>
        <taxon>Streptophyta</taxon>
        <taxon>Embryophyta</taxon>
        <taxon>Tracheophyta</taxon>
        <taxon>Spermatophyta</taxon>
        <taxon>Magnoliopsida</taxon>
        <taxon>Ranunculales</taxon>
        <taxon>Circaeasteraceae</taxon>
        <taxon>Kingdonia</taxon>
    </lineage>
</organism>
<feature type="region of interest" description="Disordered" evidence="1">
    <location>
        <begin position="20"/>
        <end position="52"/>
    </location>
</feature>
<feature type="compositionally biased region" description="Basic and acidic residues" evidence="1">
    <location>
        <begin position="27"/>
        <end position="36"/>
    </location>
</feature>
<dbReference type="EMBL" id="JACGCM010000772">
    <property type="protein sequence ID" value="KAF6166881.1"/>
    <property type="molecule type" value="Genomic_DNA"/>
</dbReference>
<evidence type="ECO:0000256" key="1">
    <source>
        <dbReference type="SAM" id="MobiDB-lite"/>
    </source>
</evidence>